<keyword evidence="2" id="KW-1185">Reference proteome</keyword>
<organism evidence="1 2">
    <name type="scientific">Lithospermum erythrorhizon</name>
    <name type="common">Purple gromwell</name>
    <name type="synonym">Lithospermum officinale var. erythrorhizon</name>
    <dbReference type="NCBI Taxonomy" id="34254"/>
    <lineage>
        <taxon>Eukaryota</taxon>
        <taxon>Viridiplantae</taxon>
        <taxon>Streptophyta</taxon>
        <taxon>Embryophyta</taxon>
        <taxon>Tracheophyta</taxon>
        <taxon>Spermatophyta</taxon>
        <taxon>Magnoliopsida</taxon>
        <taxon>eudicotyledons</taxon>
        <taxon>Gunneridae</taxon>
        <taxon>Pentapetalae</taxon>
        <taxon>asterids</taxon>
        <taxon>lamiids</taxon>
        <taxon>Boraginales</taxon>
        <taxon>Boraginaceae</taxon>
        <taxon>Boraginoideae</taxon>
        <taxon>Lithospermeae</taxon>
        <taxon>Lithospermum</taxon>
    </lineage>
</organism>
<proteinExistence type="predicted"/>
<dbReference type="EMBL" id="BAABME010008458">
    <property type="protein sequence ID" value="GAA0173130.1"/>
    <property type="molecule type" value="Genomic_DNA"/>
</dbReference>
<accession>A0AAV3RB88</accession>
<evidence type="ECO:0000313" key="1">
    <source>
        <dbReference type="EMBL" id="GAA0173130.1"/>
    </source>
</evidence>
<evidence type="ECO:0000313" key="2">
    <source>
        <dbReference type="Proteomes" id="UP001454036"/>
    </source>
</evidence>
<gene>
    <name evidence="1" type="ORF">LIER_26809</name>
</gene>
<dbReference type="Proteomes" id="UP001454036">
    <property type="component" value="Unassembled WGS sequence"/>
</dbReference>
<dbReference type="PANTHER" id="PTHR34222">
    <property type="entry name" value="GAG_PRE-INTEGRS DOMAIN-CONTAINING PROTEIN"/>
    <property type="match status" value="1"/>
</dbReference>
<comment type="caution">
    <text evidence="1">The sequence shown here is derived from an EMBL/GenBank/DDBJ whole genome shotgun (WGS) entry which is preliminary data.</text>
</comment>
<reference evidence="1 2" key="1">
    <citation type="submission" date="2024-01" db="EMBL/GenBank/DDBJ databases">
        <title>The complete chloroplast genome sequence of Lithospermum erythrorhizon: insights into the phylogenetic relationship among Boraginaceae species and the maternal lineages of purple gromwells.</title>
        <authorList>
            <person name="Okada T."/>
            <person name="Watanabe K."/>
        </authorList>
    </citation>
    <scope>NUCLEOTIDE SEQUENCE [LARGE SCALE GENOMIC DNA]</scope>
</reference>
<dbReference type="PANTHER" id="PTHR34222:SF99">
    <property type="entry name" value="PROTEIN, PUTATIVE-RELATED"/>
    <property type="match status" value="1"/>
</dbReference>
<sequence length="163" mass="18727">MNAINGPRVFELRRSVYTTKQGSDSVALFFNKIKRLWEELAILKPEPAAALNGEERMMKFLMGLGDKYDAIMNQIFLMDLLPTVAKTYSMVSEVEKRRVLQSTALEEADNTVMQIKNYTENRQQVVAGRGGFRRREDKSHLKCENYGRIVHVKAGYFKLVGYP</sequence>
<protein>
    <submittedName>
        <fullName evidence="1">Uncharacterized protein</fullName>
    </submittedName>
</protein>
<name>A0AAV3RB88_LITER</name>
<dbReference type="AlphaFoldDB" id="A0AAV3RB88"/>